<feature type="region of interest" description="Disordered" evidence="1">
    <location>
        <begin position="37"/>
        <end position="65"/>
    </location>
</feature>
<evidence type="ECO:0000313" key="2">
    <source>
        <dbReference type="EMBL" id="MDR7269496.1"/>
    </source>
</evidence>
<protein>
    <submittedName>
        <fullName evidence="2">Uncharacterized protein</fullName>
    </submittedName>
</protein>
<accession>A0ABU1YMP8</accession>
<sequence>MERVEGVHGDADQIARHRTLLRFYAPFHRPSVVDDAIASMRSSTDSGQQRTTPGGQSPGSPNEAS</sequence>
<proteinExistence type="predicted"/>
<name>A0ABU1YMP8_ROSSA</name>
<dbReference type="EMBL" id="JAVDXU010000001">
    <property type="protein sequence ID" value="MDR7269496.1"/>
    <property type="molecule type" value="Genomic_DNA"/>
</dbReference>
<evidence type="ECO:0000313" key="3">
    <source>
        <dbReference type="Proteomes" id="UP001180453"/>
    </source>
</evidence>
<organism evidence="2 3">
    <name type="scientific">Roseateles saccharophilus</name>
    <name type="common">Pseudomonas saccharophila</name>
    <dbReference type="NCBI Taxonomy" id="304"/>
    <lineage>
        <taxon>Bacteria</taxon>
        <taxon>Pseudomonadati</taxon>
        <taxon>Pseudomonadota</taxon>
        <taxon>Betaproteobacteria</taxon>
        <taxon>Burkholderiales</taxon>
        <taxon>Sphaerotilaceae</taxon>
        <taxon>Roseateles</taxon>
    </lineage>
</organism>
<feature type="compositionally biased region" description="Polar residues" evidence="1">
    <location>
        <begin position="40"/>
        <end position="65"/>
    </location>
</feature>
<keyword evidence="3" id="KW-1185">Reference proteome</keyword>
<evidence type="ECO:0000256" key="1">
    <source>
        <dbReference type="SAM" id="MobiDB-lite"/>
    </source>
</evidence>
<gene>
    <name evidence="2" type="ORF">J2X20_002125</name>
</gene>
<comment type="caution">
    <text evidence="2">The sequence shown here is derived from an EMBL/GenBank/DDBJ whole genome shotgun (WGS) entry which is preliminary data.</text>
</comment>
<dbReference type="Proteomes" id="UP001180453">
    <property type="component" value="Unassembled WGS sequence"/>
</dbReference>
<reference evidence="2 3" key="1">
    <citation type="submission" date="2023-07" db="EMBL/GenBank/DDBJ databases">
        <title>Sorghum-associated microbial communities from plants grown in Nebraska, USA.</title>
        <authorList>
            <person name="Schachtman D."/>
        </authorList>
    </citation>
    <scope>NUCLEOTIDE SEQUENCE [LARGE SCALE GENOMIC DNA]</scope>
    <source>
        <strain evidence="2 3">BE314</strain>
    </source>
</reference>